<evidence type="ECO:0000313" key="2">
    <source>
        <dbReference type="Proteomes" id="UP000030711"/>
    </source>
</evidence>
<accession>A0AAD9WGR5</accession>
<gene>
    <name evidence="1" type="ORF">EUGRSUZ_L03514</name>
</gene>
<dbReference type="EMBL" id="MU851507">
    <property type="protein sequence ID" value="KAK2631034.1"/>
    <property type="molecule type" value="Genomic_DNA"/>
</dbReference>
<keyword evidence="2" id="KW-1185">Reference proteome</keyword>
<name>A0AAD9WGR5_EUCGR</name>
<protein>
    <submittedName>
        <fullName evidence="1">Uncharacterized protein</fullName>
    </submittedName>
</protein>
<dbReference type="AlphaFoldDB" id="A0AAD9WGR5"/>
<dbReference type="Proteomes" id="UP000030711">
    <property type="component" value="Unassembled WGS sequence"/>
</dbReference>
<reference evidence="1 2" key="1">
    <citation type="journal article" date="2014" name="Nature">
        <title>The genome of Eucalyptus grandis.</title>
        <authorList>
            <person name="Myburg A.A."/>
            <person name="Grattapaglia D."/>
            <person name="Tuskan G.A."/>
            <person name="Hellsten U."/>
            <person name="Hayes R.D."/>
            <person name="Grimwood J."/>
            <person name="Jenkins J."/>
            <person name="Lindquist E."/>
            <person name="Tice H."/>
            <person name="Bauer D."/>
            <person name="Goodstein D.M."/>
            <person name="Dubchak I."/>
            <person name="Poliakov A."/>
            <person name="Mizrachi E."/>
            <person name="Kullan A.R."/>
            <person name="Hussey S.G."/>
            <person name="Pinard D."/>
            <person name="van der Merwe K."/>
            <person name="Singh P."/>
            <person name="van Jaarsveld I."/>
            <person name="Silva-Junior O.B."/>
            <person name="Togawa R.C."/>
            <person name="Pappas M.R."/>
            <person name="Faria D.A."/>
            <person name="Sansaloni C.P."/>
            <person name="Petroli C.D."/>
            <person name="Yang X."/>
            <person name="Ranjan P."/>
            <person name="Tschaplinski T.J."/>
            <person name="Ye C.Y."/>
            <person name="Li T."/>
            <person name="Sterck L."/>
            <person name="Vanneste K."/>
            <person name="Murat F."/>
            <person name="Soler M."/>
            <person name="Clemente H.S."/>
            <person name="Saidi N."/>
            <person name="Cassan-Wang H."/>
            <person name="Dunand C."/>
            <person name="Hefer C.A."/>
            <person name="Bornberg-Bauer E."/>
            <person name="Kersting A.R."/>
            <person name="Vining K."/>
            <person name="Amarasinghe V."/>
            <person name="Ranik M."/>
            <person name="Naithani S."/>
            <person name="Elser J."/>
            <person name="Boyd A.E."/>
            <person name="Liston A."/>
            <person name="Spatafora J.W."/>
            <person name="Dharmwardhana P."/>
            <person name="Raja R."/>
            <person name="Sullivan C."/>
            <person name="Romanel E."/>
            <person name="Alves-Ferreira M."/>
            <person name="Kulheim C."/>
            <person name="Foley W."/>
            <person name="Carocha V."/>
            <person name="Paiva J."/>
            <person name="Kudrna D."/>
            <person name="Brommonschenkel S.H."/>
            <person name="Pasquali G."/>
            <person name="Byrne M."/>
            <person name="Rigault P."/>
            <person name="Tibbits J."/>
            <person name="Spokevicius A."/>
            <person name="Jones R.C."/>
            <person name="Steane D.A."/>
            <person name="Vaillancourt R.E."/>
            <person name="Potts B.M."/>
            <person name="Joubert F."/>
            <person name="Barry K."/>
            <person name="Pappas G.J."/>
            <person name="Strauss S.H."/>
            <person name="Jaiswal P."/>
            <person name="Grima-Pettenati J."/>
            <person name="Salse J."/>
            <person name="Van de Peer Y."/>
            <person name="Rokhsar D.S."/>
            <person name="Schmutz J."/>
        </authorList>
    </citation>
    <scope>NUCLEOTIDE SEQUENCE [LARGE SCALE GENOMIC DNA]</scope>
    <source>
        <strain evidence="2">cv. BRASUZ1</strain>
        <tissue evidence="1">Leaf extractions</tissue>
    </source>
</reference>
<organism evidence="1 2">
    <name type="scientific">Eucalyptus grandis</name>
    <name type="common">Flooded gum</name>
    <dbReference type="NCBI Taxonomy" id="71139"/>
    <lineage>
        <taxon>Eukaryota</taxon>
        <taxon>Viridiplantae</taxon>
        <taxon>Streptophyta</taxon>
        <taxon>Embryophyta</taxon>
        <taxon>Tracheophyta</taxon>
        <taxon>Spermatophyta</taxon>
        <taxon>Magnoliopsida</taxon>
        <taxon>eudicotyledons</taxon>
        <taxon>Gunneridae</taxon>
        <taxon>Pentapetalae</taxon>
        <taxon>rosids</taxon>
        <taxon>malvids</taxon>
        <taxon>Myrtales</taxon>
        <taxon>Myrtaceae</taxon>
        <taxon>Myrtoideae</taxon>
        <taxon>Eucalypteae</taxon>
        <taxon>Eucalyptus</taxon>
    </lineage>
</organism>
<proteinExistence type="predicted"/>
<comment type="caution">
    <text evidence="1">The sequence shown here is derived from an EMBL/GenBank/DDBJ whole genome shotgun (WGS) entry which is preliminary data.</text>
</comment>
<sequence>MDVLISKAASMDVHTRALFLKSMAILSSMGTAVMEPHYELEASRCQGKLSRLLCNGLVLRFRGPSLAMCSTLEQVVVTDRYE</sequence>
<evidence type="ECO:0000313" key="1">
    <source>
        <dbReference type="EMBL" id="KAK2631034.1"/>
    </source>
</evidence>